<feature type="transmembrane region" description="Helical" evidence="14">
    <location>
        <begin position="329"/>
        <end position="355"/>
    </location>
</feature>
<evidence type="ECO:0000256" key="8">
    <source>
        <dbReference type="ARBA" id="ARBA00023053"/>
    </source>
</evidence>
<comment type="catalytic activity">
    <reaction evidence="12">
        <text>L-proline(in) + Na(+)(in) = L-proline(out) + Na(+)(out)</text>
        <dbReference type="Rhea" id="RHEA:28967"/>
        <dbReference type="ChEBI" id="CHEBI:29101"/>
        <dbReference type="ChEBI" id="CHEBI:60039"/>
    </reaction>
</comment>
<protein>
    <recommendedName>
        <fullName evidence="14">Sodium/proline symporter</fullName>
    </recommendedName>
    <alternativeName>
        <fullName evidence="14">Proline permease</fullName>
    </alternativeName>
</protein>
<keyword evidence="3 14" id="KW-0813">Transport</keyword>
<feature type="transmembrane region" description="Helical" evidence="14">
    <location>
        <begin position="441"/>
        <end position="465"/>
    </location>
</feature>
<evidence type="ECO:0000256" key="13">
    <source>
        <dbReference type="RuleBase" id="RU362091"/>
    </source>
</evidence>
<dbReference type="InterPro" id="IPR011851">
    <property type="entry name" value="Na/Pro_symporter"/>
</dbReference>
<name>A0ABU3U7I4_9FLAO</name>
<feature type="transmembrane region" description="Helical" evidence="14">
    <location>
        <begin position="71"/>
        <end position="90"/>
    </location>
</feature>
<keyword evidence="16" id="KW-1185">Reference proteome</keyword>
<evidence type="ECO:0000256" key="5">
    <source>
        <dbReference type="ARBA" id="ARBA00022692"/>
    </source>
</evidence>
<evidence type="ECO:0000256" key="9">
    <source>
        <dbReference type="ARBA" id="ARBA00023065"/>
    </source>
</evidence>
<dbReference type="InterPro" id="IPR001734">
    <property type="entry name" value="Na/solute_symporter"/>
</dbReference>
<dbReference type="InterPro" id="IPR038377">
    <property type="entry name" value="Na/Glc_symporter_sf"/>
</dbReference>
<gene>
    <name evidence="15" type="ORF">RXV94_08885</name>
</gene>
<dbReference type="Proteomes" id="UP001268651">
    <property type="component" value="Unassembled WGS sequence"/>
</dbReference>
<evidence type="ECO:0000256" key="1">
    <source>
        <dbReference type="ARBA" id="ARBA00004651"/>
    </source>
</evidence>
<feature type="transmembrane region" description="Helical" evidence="14">
    <location>
        <begin position="6"/>
        <end position="23"/>
    </location>
</feature>
<evidence type="ECO:0000256" key="11">
    <source>
        <dbReference type="ARBA" id="ARBA00023201"/>
    </source>
</evidence>
<keyword evidence="11 14" id="KW-0739">Sodium transport</keyword>
<sequence length="498" mass="54487">MILKYTILFLYFSILFLIGYFATKRIRNTKDYYVGGKNLGYWVVAFSARATGESAWLLLGLTGLGAMVGVSAFWVVLGEVLGVTVSWFFMAERFKKLSDKYNSITIPDYLVSHFKSTSHTLRIVAATALSLFVVIYVSAQIDATGSAFETFLGWNYFTGAIVGFIIVLTYIFSGGFVAVAWSDLFQGLIMLLGLVALPIVAYFSISSSVSVSDELLKLDPSFLNIWGEGGFNMVNLFTILGFTFIGLGFMGSPQLFIRFMSIKSTAEIKKGRWVAIIFTLLTDSCAVLIGIFGRYLLTSVDADVEAILGNGAQNVLPLLVERVMPLTLIGIYIAAVLSAIMSTIDSLLVVASSAISRDYYQQIFKPNKTERELAKTSRLITLVLAILALLIAIIVAVSVPGRTIFWFVIFGWSGIAATFCPTIILSLFWKGFNEKGALASMIAGFISVPIFKFGMTSIEGIGIFFEKVGELGPSFILAMSVGVIVSLISRTKTQKIDY</sequence>
<proteinExistence type="inferred from homology"/>
<feature type="transmembrane region" description="Helical" evidence="14">
    <location>
        <begin position="376"/>
        <end position="398"/>
    </location>
</feature>
<dbReference type="Pfam" id="PF00474">
    <property type="entry name" value="SSF"/>
    <property type="match status" value="1"/>
</dbReference>
<feature type="transmembrane region" description="Helical" evidence="14">
    <location>
        <begin position="188"/>
        <end position="211"/>
    </location>
</feature>
<feature type="transmembrane region" description="Helical" evidence="14">
    <location>
        <begin position="231"/>
        <end position="252"/>
    </location>
</feature>
<accession>A0ABU3U7I4</accession>
<evidence type="ECO:0000256" key="14">
    <source>
        <dbReference type="RuleBase" id="RU366012"/>
    </source>
</evidence>
<comment type="function">
    <text evidence="14">Catalyzes the sodium-dependent uptake of extracellular L-proline.</text>
</comment>
<feature type="transmembrane region" description="Helical" evidence="14">
    <location>
        <begin position="471"/>
        <end position="489"/>
    </location>
</feature>
<evidence type="ECO:0000256" key="7">
    <source>
        <dbReference type="ARBA" id="ARBA00022989"/>
    </source>
</evidence>
<dbReference type="CDD" id="cd11475">
    <property type="entry name" value="SLC5sbd_PutP"/>
    <property type="match status" value="1"/>
</dbReference>
<dbReference type="Gene3D" id="1.20.1730.10">
    <property type="entry name" value="Sodium/glucose cotransporter"/>
    <property type="match status" value="1"/>
</dbReference>
<feature type="transmembrane region" description="Helical" evidence="14">
    <location>
        <begin position="120"/>
        <end position="139"/>
    </location>
</feature>
<dbReference type="PANTHER" id="PTHR48086">
    <property type="entry name" value="SODIUM/PROLINE SYMPORTER-RELATED"/>
    <property type="match status" value="1"/>
</dbReference>
<keyword evidence="14" id="KW-0029">Amino-acid transport</keyword>
<comment type="caution">
    <text evidence="15">The sequence shown here is derived from an EMBL/GenBank/DDBJ whole genome shotgun (WGS) entry which is preliminary data.</text>
</comment>
<dbReference type="EMBL" id="JAWHTF010000004">
    <property type="protein sequence ID" value="MDU8886274.1"/>
    <property type="molecule type" value="Genomic_DNA"/>
</dbReference>
<evidence type="ECO:0000313" key="16">
    <source>
        <dbReference type="Proteomes" id="UP001268651"/>
    </source>
</evidence>
<evidence type="ECO:0000256" key="10">
    <source>
        <dbReference type="ARBA" id="ARBA00023136"/>
    </source>
</evidence>
<evidence type="ECO:0000256" key="6">
    <source>
        <dbReference type="ARBA" id="ARBA00022847"/>
    </source>
</evidence>
<keyword evidence="6 14" id="KW-0769">Symport</keyword>
<dbReference type="RefSeq" id="WP_316662252.1">
    <property type="nucleotide sequence ID" value="NZ_JAWHTF010000004.1"/>
</dbReference>
<feature type="transmembrane region" description="Helical" evidence="14">
    <location>
        <begin position="404"/>
        <end position="429"/>
    </location>
</feature>
<dbReference type="InterPro" id="IPR050277">
    <property type="entry name" value="Sodium:Solute_Symporter"/>
</dbReference>
<comment type="subcellular location">
    <subcellularLocation>
        <location evidence="1 14">Cell membrane</location>
        <topology evidence="1 14">Multi-pass membrane protein</topology>
    </subcellularLocation>
</comment>
<evidence type="ECO:0000313" key="15">
    <source>
        <dbReference type="EMBL" id="MDU8886274.1"/>
    </source>
</evidence>
<comment type="similarity">
    <text evidence="2 13">Belongs to the sodium:solute symporter (SSF) (TC 2.A.21) family.</text>
</comment>
<keyword evidence="5 14" id="KW-0812">Transmembrane</keyword>
<keyword evidence="7 14" id="KW-1133">Transmembrane helix</keyword>
<feature type="transmembrane region" description="Helical" evidence="14">
    <location>
        <begin position="159"/>
        <end position="181"/>
    </location>
</feature>
<feature type="transmembrane region" description="Helical" evidence="14">
    <location>
        <begin position="273"/>
        <end position="297"/>
    </location>
</feature>
<dbReference type="PANTHER" id="PTHR48086:SF3">
    <property type="entry name" value="SODIUM_PROLINE SYMPORTER"/>
    <property type="match status" value="1"/>
</dbReference>
<evidence type="ECO:0000256" key="2">
    <source>
        <dbReference type="ARBA" id="ARBA00006434"/>
    </source>
</evidence>
<keyword evidence="10 14" id="KW-0472">Membrane</keyword>
<keyword evidence="8 14" id="KW-0915">Sodium</keyword>
<reference evidence="15 16" key="1">
    <citation type="submission" date="2023-10" db="EMBL/GenBank/DDBJ databases">
        <title>Marimonas sp. nov. isolated from tidal mud flat.</title>
        <authorList>
            <person name="Jaincy N.J."/>
            <person name="Srinivasan S."/>
            <person name="Lee S.-S."/>
        </authorList>
    </citation>
    <scope>NUCLEOTIDE SEQUENCE [LARGE SCALE GENOMIC DNA]</scope>
    <source>
        <strain evidence="15 16">MJ-SS3</strain>
    </source>
</reference>
<evidence type="ECO:0000256" key="4">
    <source>
        <dbReference type="ARBA" id="ARBA00022475"/>
    </source>
</evidence>
<evidence type="ECO:0000256" key="3">
    <source>
        <dbReference type="ARBA" id="ARBA00022448"/>
    </source>
</evidence>
<evidence type="ECO:0000256" key="12">
    <source>
        <dbReference type="ARBA" id="ARBA00033708"/>
    </source>
</evidence>
<dbReference type="PROSITE" id="PS50283">
    <property type="entry name" value="NA_SOLUT_SYMP_3"/>
    <property type="match status" value="1"/>
</dbReference>
<keyword evidence="9 14" id="KW-0406">Ion transport</keyword>
<feature type="transmembrane region" description="Helical" evidence="14">
    <location>
        <begin position="39"/>
        <end position="59"/>
    </location>
</feature>
<keyword evidence="4 14" id="KW-1003">Cell membrane</keyword>
<organism evidence="15 16">
    <name type="scientific">Gilvirhabdus luticola</name>
    <dbReference type="NCBI Taxonomy" id="3079858"/>
    <lineage>
        <taxon>Bacteria</taxon>
        <taxon>Pseudomonadati</taxon>
        <taxon>Bacteroidota</taxon>
        <taxon>Flavobacteriia</taxon>
        <taxon>Flavobacteriales</taxon>
        <taxon>Flavobacteriaceae</taxon>
        <taxon>Gilvirhabdus</taxon>
    </lineage>
</organism>
<dbReference type="NCBIfam" id="TIGR00813">
    <property type="entry name" value="sss"/>
    <property type="match status" value="1"/>
</dbReference>